<dbReference type="EMBL" id="JAULJE010000001">
    <property type="protein sequence ID" value="KAK1346813.1"/>
    <property type="molecule type" value="Genomic_DNA"/>
</dbReference>
<organism evidence="1 2">
    <name type="scientific">Cnephaeus nilssonii</name>
    <name type="common">Northern bat</name>
    <name type="synonym">Eptesicus nilssonii</name>
    <dbReference type="NCBI Taxonomy" id="3371016"/>
    <lineage>
        <taxon>Eukaryota</taxon>
        <taxon>Metazoa</taxon>
        <taxon>Chordata</taxon>
        <taxon>Craniata</taxon>
        <taxon>Vertebrata</taxon>
        <taxon>Euteleostomi</taxon>
        <taxon>Mammalia</taxon>
        <taxon>Eutheria</taxon>
        <taxon>Laurasiatheria</taxon>
        <taxon>Chiroptera</taxon>
        <taxon>Yangochiroptera</taxon>
        <taxon>Vespertilionidae</taxon>
        <taxon>Cnephaeus</taxon>
    </lineage>
</organism>
<keyword evidence="2" id="KW-1185">Reference proteome</keyword>
<evidence type="ECO:0000313" key="1">
    <source>
        <dbReference type="EMBL" id="KAK1346813.1"/>
    </source>
</evidence>
<name>A0AA40LWT3_CNENI</name>
<dbReference type="AlphaFoldDB" id="A0AA40LWT3"/>
<proteinExistence type="predicted"/>
<protein>
    <submittedName>
        <fullName evidence="1">Uncharacterized protein</fullName>
    </submittedName>
</protein>
<reference evidence="1" key="1">
    <citation type="submission" date="2023-06" db="EMBL/GenBank/DDBJ databases">
        <title>Reference genome for the Northern bat (Eptesicus nilssonii), a most northern bat species.</title>
        <authorList>
            <person name="Laine V.N."/>
            <person name="Pulliainen A.T."/>
            <person name="Lilley T.M."/>
        </authorList>
    </citation>
    <scope>NUCLEOTIDE SEQUENCE</scope>
    <source>
        <strain evidence="1">BLF_Eptnil</strain>
        <tissue evidence="1">Kidney</tissue>
    </source>
</reference>
<accession>A0AA40LWT3</accession>
<dbReference type="Proteomes" id="UP001177744">
    <property type="component" value="Unassembled WGS sequence"/>
</dbReference>
<comment type="caution">
    <text evidence="1">The sequence shown here is derived from an EMBL/GenBank/DDBJ whole genome shotgun (WGS) entry which is preliminary data.</text>
</comment>
<gene>
    <name evidence="1" type="ORF">QTO34_000673</name>
</gene>
<sequence>MRTWVWMALQEARKNGEDLGIHPFPVMERVNPNTGQLCFRTIGSSIWSVQIGLHELRLKDREGGTVGNGMTQAALLDLCQAPGTRAALLQPPPGI</sequence>
<evidence type="ECO:0000313" key="2">
    <source>
        <dbReference type="Proteomes" id="UP001177744"/>
    </source>
</evidence>